<evidence type="ECO:0000313" key="3">
    <source>
        <dbReference type="Proteomes" id="UP000318186"/>
    </source>
</evidence>
<sequence length="125" mass="13919">MSALNTVRFRPPNRATAKVYGTRTIAPTSVAVEIRKNFPAGSTPYSGPMNRTITDHRVQTEKPMCSERTENQRFRRAIRSPFSRQKVSSSGSHCSIQRPAITRLHGGRGVVPDASEHAFRRGAVR</sequence>
<protein>
    <submittedName>
        <fullName evidence="2">Uncharacterized protein</fullName>
    </submittedName>
</protein>
<feature type="compositionally biased region" description="Polar residues" evidence="1">
    <location>
        <begin position="82"/>
        <end position="95"/>
    </location>
</feature>
<name>A0A561UVR4_9ACTN</name>
<feature type="region of interest" description="Disordered" evidence="1">
    <location>
        <begin position="79"/>
        <end position="125"/>
    </location>
</feature>
<dbReference type="AlphaFoldDB" id="A0A561UVR4"/>
<evidence type="ECO:0000256" key="1">
    <source>
        <dbReference type="SAM" id="MobiDB-lite"/>
    </source>
</evidence>
<dbReference type="Proteomes" id="UP000318186">
    <property type="component" value="Unassembled WGS sequence"/>
</dbReference>
<comment type="caution">
    <text evidence="2">The sequence shown here is derived from an EMBL/GenBank/DDBJ whole genome shotgun (WGS) entry which is preliminary data.</text>
</comment>
<dbReference type="EMBL" id="VIWW01000001">
    <property type="protein sequence ID" value="TWG03459.1"/>
    <property type="molecule type" value="Genomic_DNA"/>
</dbReference>
<proteinExistence type="predicted"/>
<organism evidence="2 3">
    <name type="scientific">Streptomyces brevispora</name>
    <dbReference type="NCBI Taxonomy" id="887462"/>
    <lineage>
        <taxon>Bacteria</taxon>
        <taxon>Bacillati</taxon>
        <taxon>Actinomycetota</taxon>
        <taxon>Actinomycetes</taxon>
        <taxon>Kitasatosporales</taxon>
        <taxon>Streptomycetaceae</taxon>
        <taxon>Streptomyces</taxon>
    </lineage>
</organism>
<accession>A0A561UVR4</accession>
<gene>
    <name evidence="2" type="ORF">FHX80_111886</name>
</gene>
<reference evidence="2 3" key="1">
    <citation type="submission" date="2019-06" db="EMBL/GenBank/DDBJ databases">
        <title>Sequencing the genomes of 1000 actinobacteria strains.</title>
        <authorList>
            <person name="Klenk H.-P."/>
        </authorList>
    </citation>
    <scope>NUCLEOTIDE SEQUENCE [LARGE SCALE GENOMIC DNA]</scope>
    <source>
        <strain evidence="2 3">DSM 42059</strain>
    </source>
</reference>
<evidence type="ECO:0000313" key="2">
    <source>
        <dbReference type="EMBL" id="TWG03459.1"/>
    </source>
</evidence>